<feature type="transmembrane region" description="Helical" evidence="1">
    <location>
        <begin position="6"/>
        <end position="25"/>
    </location>
</feature>
<protein>
    <submittedName>
        <fullName evidence="2">Uncharacterized protein</fullName>
    </submittedName>
</protein>
<reference evidence="2 3" key="1">
    <citation type="journal article" date="2024" name="ISME J.">
        <title>Tailless and filamentous prophages are predominant in marine Vibrio.</title>
        <authorList>
            <person name="Steensen K."/>
            <person name="Seneca J."/>
            <person name="Bartlau N."/>
            <person name="Yu X.A."/>
            <person name="Hussain F.A."/>
            <person name="Polz M.F."/>
        </authorList>
    </citation>
    <scope>NUCLEOTIDE SEQUENCE [LARGE SCALE GENOMIC DNA]</scope>
    <source>
        <strain evidence="2 3">10N.239.312.F12</strain>
    </source>
</reference>
<evidence type="ECO:0000313" key="3">
    <source>
        <dbReference type="Proteomes" id="UP001570071"/>
    </source>
</evidence>
<dbReference type="EMBL" id="JBFSSG010000001">
    <property type="protein sequence ID" value="MEZ8719777.1"/>
    <property type="molecule type" value="Genomic_DNA"/>
</dbReference>
<keyword evidence="1" id="KW-0812">Transmembrane</keyword>
<comment type="caution">
    <text evidence="2">The sequence shown here is derived from an EMBL/GenBank/DDBJ whole genome shotgun (WGS) entry which is preliminary data.</text>
</comment>
<feature type="transmembrane region" description="Helical" evidence="1">
    <location>
        <begin position="68"/>
        <end position="86"/>
    </location>
</feature>
<gene>
    <name evidence="2" type="ORF">AB6D66_01770</name>
</gene>
<sequence>MDSLIYVAGVVLAIAIGMYFQWKVYSTKGAYDKAVNEHKPINPNLPENSYGVGDVEFYKYENAKRVNFWVRCGVIGTVILLLVLSGQESDPVNAALTAVGVLLLRTA</sequence>
<organism evidence="2 3">
    <name type="scientific">Vibrio pomeroyi</name>
    <dbReference type="NCBI Taxonomy" id="198832"/>
    <lineage>
        <taxon>Bacteria</taxon>
        <taxon>Pseudomonadati</taxon>
        <taxon>Pseudomonadota</taxon>
        <taxon>Gammaproteobacteria</taxon>
        <taxon>Vibrionales</taxon>
        <taxon>Vibrionaceae</taxon>
        <taxon>Vibrio</taxon>
    </lineage>
</organism>
<evidence type="ECO:0000256" key="1">
    <source>
        <dbReference type="SAM" id="Phobius"/>
    </source>
</evidence>
<dbReference type="RefSeq" id="WP_269336620.1">
    <property type="nucleotide sequence ID" value="NZ_JBFSSG010000001.1"/>
</dbReference>
<dbReference type="Proteomes" id="UP001570071">
    <property type="component" value="Unassembled WGS sequence"/>
</dbReference>
<evidence type="ECO:0000313" key="2">
    <source>
        <dbReference type="EMBL" id="MEZ8719777.1"/>
    </source>
</evidence>
<name>A0ABV4MRK2_9VIBR</name>
<keyword evidence="1" id="KW-0472">Membrane</keyword>
<keyword evidence="1" id="KW-1133">Transmembrane helix</keyword>
<proteinExistence type="predicted"/>
<keyword evidence="3" id="KW-1185">Reference proteome</keyword>
<accession>A0ABV4MRK2</accession>